<protein>
    <submittedName>
        <fullName evidence="1">Uncharacterized protein</fullName>
    </submittedName>
</protein>
<dbReference type="RefSeq" id="WP_179820794.1">
    <property type="nucleotide sequence ID" value="NZ_JACCFS010000001.1"/>
</dbReference>
<comment type="caution">
    <text evidence="1">The sequence shown here is derived from an EMBL/GenBank/DDBJ whole genome shotgun (WGS) entry which is preliminary data.</text>
</comment>
<reference evidence="1 2" key="1">
    <citation type="submission" date="2020-07" db="EMBL/GenBank/DDBJ databases">
        <title>Sequencing the genomes of 1000 actinobacteria strains.</title>
        <authorList>
            <person name="Klenk H.-P."/>
        </authorList>
    </citation>
    <scope>NUCLEOTIDE SEQUENCE [LARGE SCALE GENOMIC DNA]</scope>
    <source>
        <strain evidence="1 2">DSM 44442</strain>
    </source>
</reference>
<dbReference type="EMBL" id="JACCFS010000001">
    <property type="protein sequence ID" value="NYJ32835.1"/>
    <property type="molecule type" value="Genomic_DNA"/>
</dbReference>
<evidence type="ECO:0000313" key="2">
    <source>
        <dbReference type="Proteomes" id="UP000572051"/>
    </source>
</evidence>
<keyword evidence="2" id="KW-1185">Reference proteome</keyword>
<sequence length="93" mass="9837">MMTVGAATGMSLVESAVGGQHASFLTADVAWIENITEVQRRAQAGRITAEAAQLDLSPRVLSEKVAAIFQGWPDEWGGHRLPGAVAPGHRSQD</sequence>
<name>A0A7Z0J8Z9_9ACTN</name>
<organism evidence="1 2">
    <name type="scientific">Nocardiopsis aegyptia</name>
    <dbReference type="NCBI Taxonomy" id="220378"/>
    <lineage>
        <taxon>Bacteria</taxon>
        <taxon>Bacillati</taxon>
        <taxon>Actinomycetota</taxon>
        <taxon>Actinomycetes</taxon>
        <taxon>Streptosporangiales</taxon>
        <taxon>Nocardiopsidaceae</taxon>
        <taxon>Nocardiopsis</taxon>
    </lineage>
</organism>
<proteinExistence type="predicted"/>
<dbReference type="Proteomes" id="UP000572051">
    <property type="component" value="Unassembled WGS sequence"/>
</dbReference>
<accession>A0A7Z0J8Z9</accession>
<dbReference type="AlphaFoldDB" id="A0A7Z0J8Z9"/>
<evidence type="ECO:0000313" key="1">
    <source>
        <dbReference type="EMBL" id="NYJ32835.1"/>
    </source>
</evidence>
<gene>
    <name evidence="1" type="ORF">HNR10_000716</name>
</gene>